<evidence type="ECO:0000313" key="1">
    <source>
        <dbReference type="EMBL" id="CAG8631833.1"/>
    </source>
</evidence>
<reference evidence="1" key="1">
    <citation type="submission" date="2021-06" db="EMBL/GenBank/DDBJ databases">
        <authorList>
            <person name="Kallberg Y."/>
            <person name="Tangrot J."/>
            <person name="Rosling A."/>
        </authorList>
    </citation>
    <scope>NUCLEOTIDE SEQUENCE</scope>
    <source>
        <strain evidence="1">87-6 pot B 2015</strain>
    </source>
</reference>
<evidence type="ECO:0000313" key="2">
    <source>
        <dbReference type="Proteomes" id="UP000789375"/>
    </source>
</evidence>
<gene>
    <name evidence="1" type="ORF">FMOSSE_LOCUS10526</name>
</gene>
<feature type="non-terminal residue" evidence="1">
    <location>
        <position position="1"/>
    </location>
</feature>
<protein>
    <submittedName>
        <fullName evidence="1">4377_t:CDS:1</fullName>
    </submittedName>
</protein>
<comment type="caution">
    <text evidence="1">The sequence shown here is derived from an EMBL/GenBank/DDBJ whole genome shotgun (WGS) entry which is preliminary data.</text>
</comment>
<organism evidence="1 2">
    <name type="scientific">Funneliformis mosseae</name>
    <name type="common">Endomycorrhizal fungus</name>
    <name type="synonym">Glomus mosseae</name>
    <dbReference type="NCBI Taxonomy" id="27381"/>
    <lineage>
        <taxon>Eukaryota</taxon>
        <taxon>Fungi</taxon>
        <taxon>Fungi incertae sedis</taxon>
        <taxon>Mucoromycota</taxon>
        <taxon>Glomeromycotina</taxon>
        <taxon>Glomeromycetes</taxon>
        <taxon>Glomerales</taxon>
        <taxon>Glomeraceae</taxon>
        <taxon>Funneliformis</taxon>
    </lineage>
</organism>
<dbReference type="Proteomes" id="UP000789375">
    <property type="component" value="Unassembled WGS sequence"/>
</dbReference>
<sequence length="130" mass="15084">DVVDCFKVSISEELSKVNQGMSDWTRLKNALRAEKYKYPKVVTQQLFKVLERLGLTLKEFDNLLELKNVSFKASALIKIMDPIEMWLLLQLAQEPVEKTYDEYLVERSKKSINIPSPEVRKPNEGVDESH</sequence>
<proteinExistence type="predicted"/>
<dbReference type="AlphaFoldDB" id="A0A9N9GWM4"/>
<dbReference type="EMBL" id="CAJVPP010003535">
    <property type="protein sequence ID" value="CAG8631833.1"/>
    <property type="molecule type" value="Genomic_DNA"/>
</dbReference>
<keyword evidence="2" id="KW-1185">Reference proteome</keyword>
<name>A0A9N9GWM4_FUNMO</name>
<accession>A0A9N9GWM4</accession>